<proteinExistence type="predicted"/>
<comment type="caution">
    <text evidence="4">The sequence shown here is derived from an EMBL/GenBank/DDBJ whole genome shotgun (WGS) entry which is preliminary data.</text>
</comment>
<accession>K2QFV2</accession>
<evidence type="ECO:0000313" key="5">
    <source>
        <dbReference type="Proteomes" id="UP000007360"/>
    </source>
</evidence>
<gene>
    <name evidence="4" type="ORF">A994_01680</name>
</gene>
<dbReference type="SUPFAM" id="SSF46689">
    <property type="entry name" value="Homeodomain-like"/>
    <property type="match status" value="1"/>
</dbReference>
<dbReference type="EMBL" id="AMPO01000001">
    <property type="protein sequence ID" value="EKF86956.1"/>
    <property type="molecule type" value="Genomic_DNA"/>
</dbReference>
<dbReference type="InterPro" id="IPR036271">
    <property type="entry name" value="Tet_transcr_reg_TetR-rel_C_sf"/>
</dbReference>
<evidence type="ECO:0000256" key="2">
    <source>
        <dbReference type="PROSITE-ProRule" id="PRU00335"/>
    </source>
</evidence>
<dbReference type="PRINTS" id="PR00455">
    <property type="entry name" value="HTHTETR"/>
</dbReference>
<dbReference type="PANTHER" id="PTHR30055">
    <property type="entry name" value="HTH-TYPE TRANSCRIPTIONAL REGULATOR RUTR"/>
    <property type="match status" value="1"/>
</dbReference>
<dbReference type="Gene3D" id="1.10.357.10">
    <property type="entry name" value="Tetracycline Repressor, domain 2"/>
    <property type="match status" value="1"/>
</dbReference>
<dbReference type="RefSeq" id="WP_004029530.1">
    <property type="nucleotide sequence ID" value="NZ_AMPO01000001.1"/>
</dbReference>
<dbReference type="Proteomes" id="UP000007360">
    <property type="component" value="Unassembled WGS sequence"/>
</dbReference>
<dbReference type="InterPro" id="IPR009057">
    <property type="entry name" value="Homeodomain-like_sf"/>
</dbReference>
<evidence type="ECO:0000256" key="1">
    <source>
        <dbReference type="ARBA" id="ARBA00023125"/>
    </source>
</evidence>
<evidence type="ECO:0000259" key="3">
    <source>
        <dbReference type="PROSITE" id="PS50977"/>
    </source>
</evidence>
<dbReference type="PANTHER" id="PTHR30055:SF226">
    <property type="entry name" value="HTH-TYPE TRANSCRIPTIONAL REGULATOR PKSA"/>
    <property type="match status" value="1"/>
</dbReference>
<feature type="DNA-binding region" description="H-T-H motif" evidence="2">
    <location>
        <begin position="26"/>
        <end position="45"/>
    </location>
</feature>
<name>K2QFV2_METFP</name>
<dbReference type="OrthoDB" id="67344at2157"/>
<sequence>MSTNTEQKILDAALKVFSENGYTGARTRIIAEKSGFTEMTLFRKFETKENLFNKVLTVNKQRVMEDVNSLLVLDEEVTDPKTQFKSLILNLVDLVDKNFEYVNIIVYERDNVSNSITEIFILHLSKFLEEIFPQKNVDPTVLAYMILSFLYFITLNRKTGQAYFDLDKAVEEFIDYHSRCLEV</sequence>
<keyword evidence="5" id="KW-1185">Reference proteome</keyword>
<evidence type="ECO:0000313" key="4">
    <source>
        <dbReference type="EMBL" id="EKF86956.1"/>
    </source>
</evidence>
<dbReference type="GO" id="GO:0000976">
    <property type="term" value="F:transcription cis-regulatory region binding"/>
    <property type="evidence" value="ECO:0007669"/>
    <property type="project" value="TreeGrafter"/>
</dbReference>
<dbReference type="PROSITE" id="PS50977">
    <property type="entry name" value="HTH_TETR_2"/>
    <property type="match status" value="1"/>
</dbReference>
<dbReference type="GO" id="GO:0003700">
    <property type="term" value="F:DNA-binding transcription factor activity"/>
    <property type="evidence" value="ECO:0007669"/>
    <property type="project" value="TreeGrafter"/>
</dbReference>
<dbReference type="InterPro" id="IPR050109">
    <property type="entry name" value="HTH-type_TetR-like_transc_reg"/>
</dbReference>
<organism evidence="4 5">
    <name type="scientific">Methanobacterium formicicum (strain DSM 3637 / PP1)</name>
    <dbReference type="NCBI Taxonomy" id="1204725"/>
    <lineage>
        <taxon>Archaea</taxon>
        <taxon>Methanobacteriati</taxon>
        <taxon>Methanobacteriota</taxon>
        <taxon>Methanomada group</taxon>
        <taxon>Methanobacteria</taxon>
        <taxon>Methanobacteriales</taxon>
        <taxon>Methanobacteriaceae</taxon>
        <taxon>Methanobacterium</taxon>
    </lineage>
</organism>
<reference evidence="4 5" key="1">
    <citation type="journal article" date="2012" name="J. Bacteriol.">
        <title>Draft genome sequence of Methanobacterium formicicum DSM 3637, an archaebacterium isolated from the methane producer amoeba Pelomyxa palustris.</title>
        <authorList>
            <person name="Gutierrez G."/>
        </authorList>
    </citation>
    <scope>NUCLEOTIDE SEQUENCE [LARGE SCALE GENOMIC DNA]</scope>
    <source>
        <strain evidence="5">DSM 3637 / PP1</strain>
    </source>
</reference>
<feature type="domain" description="HTH tetR-type" evidence="3">
    <location>
        <begin position="3"/>
        <end position="63"/>
    </location>
</feature>
<dbReference type="SUPFAM" id="SSF48498">
    <property type="entry name" value="Tetracyclin repressor-like, C-terminal domain"/>
    <property type="match status" value="1"/>
</dbReference>
<dbReference type="PATRIC" id="fig|1204725.3.peg.338"/>
<dbReference type="Pfam" id="PF00440">
    <property type="entry name" value="TetR_N"/>
    <property type="match status" value="1"/>
</dbReference>
<protein>
    <submittedName>
        <fullName evidence="4">Regulatory protein TetR</fullName>
    </submittedName>
</protein>
<keyword evidence="1 2" id="KW-0238">DNA-binding</keyword>
<dbReference type="InterPro" id="IPR001647">
    <property type="entry name" value="HTH_TetR"/>
</dbReference>
<dbReference type="AlphaFoldDB" id="K2QFV2"/>